<protein>
    <submittedName>
        <fullName evidence="1">Uncharacterized protein</fullName>
    </submittedName>
</protein>
<evidence type="ECO:0000313" key="1">
    <source>
        <dbReference type="EMBL" id="SMX47895.1"/>
    </source>
</evidence>
<gene>
    <name evidence="1" type="ORF">MAA8898_03791</name>
</gene>
<dbReference type="AlphaFoldDB" id="A0A238KYK3"/>
<name>A0A238KYK3_9RHOB</name>
<evidence type="ECO:0000313" key="2">
    <source>
        <dbReference type="Proteomes" id="UP000207598"/>
    </source>
</evidence>
<proteinExistence type="predicted"/>
<accession>A0A238KYK3</accession>
<reference evidence="1 2" key="1">
    <citation type="submission" date="2017-05" db="EMBL/GenBank/DDBJ databases">
        <authorList>
            <person name="Song R."/>
            <person name="Chenine A.L."/>
            <person name="Ruprecht R.M."/>
        </authorList>
    </citation>
    <scope>NUCLEOTIDE SEQUENCE [LARGE SCALE GENOMIC DNA]</scope>
    <source>
        <strain evidence="1 2">CECT 8898</strain>
    </source>
</reference>
<dbReference type="EMBL" id="FXYF01000012">
    <property type="protein sequence ID" value="SMX47895.1"/>
    <property type="molecule type" value="Genomic_DNA"/>
</dbReference>
<sequence length="168" mass="18334">MLISDFLAADLLIIVKATRNEPLESTMTIKSPGNPFSGKTNLRHGVDFGCDTCLPGHDHDIDHVDPARMSSEQMPEREVESAIDRSMFGNNDIGHRSFDAVPITCATPNIRAQSMGYHERYGSNAQVTKTAGWAVAPDVTGKSHTIKGKTFDPADPERYVSEFAIGQS</sequence>
<dbReference type="Proteomes" id="UP000207598">
    <property type="component" value="Unassembled WGS sequence"/>
</dbReference>
<organism evidence="1 2">
    <name type="scientific">Maliponia aquimaris</name>
    <dbReference type="NCBI Taxonomy" id="1673631"/>
    <lineage>
        <taxon>Bacteria</taxon>
        <taxon>Pseudomonadati</taxon>
        <taxon>Pseudomonadota</taxon>
        <taxon>Alphaproteobacteria</taxon>
        <taxon>Rhodobacterales</taxon>
        <taxon>Paracoccaceae</taxon>
        <taxon>Maliponia</taxon>
    </lineage>
</organism>
<keyword evidence="2" id="KW-1185">Reference proteome</keyword>